<name>A0A5C5X3J1_9PLAN</name>
<dbReference type="RefSeq" id="WP_146506692.1">
    <property type="nucleotide sequence ID" value="NZ_SIHI01000001.1"/>
</dbReference>
<evidence type="ECO:0000313" key="3">
    <source>
        <dbReference type="EMBL" id="TWT56773.1"/>
    </source>
</evidence>
<dbReference type="OrthoDB" id="259356at2"/>
<organism evidence="3 4">
    <name type="scientific">Thalassoglobus neptunius</name>
    <dbReference type="NCBI Taxonomy" id="1938619"/>
    <lineage>
        <taxon>Bacteria</taxon>
        <taxon>Pseudomonadati</taxon>
        <taxon>Planctomycetota</taxon>
        <taxon>Planctomycetia</taxon>
        <taxon>Planctomycetales</taxon>
        <taxon>Planctomycetaceae</taxon>
        <taxon>Thalassoglobus</taxon>
    </lineage>
</organism>
<dbReference type="EMBL" id="SIHI01000001">
    <property type="protein sequence ID" value="TWT56773.1"/>
    <property type="molecule type" value="Genomic_DNA"/>
</dbReference>
<comment type="caution">
    <text evidence="3">The sequence shown here is derived from an EMBL/GenBank/DDBJ whole genome shotgun (WGS) entry which is preliminary data.</text>
</comment>
<dbReference type="AlphaFoldDB" id="A0A5C5X3J1"/>
<proteinExistence type="predicted"/>
<reference evidence="3 4" key="1">
    <citation type="submission" date="2019-02" db="EMBL/GenBank/DDBJ databases">
        <title>Deep-cultivation of Planctomycetes and their phenomic and genomic characterization uncovers novel biology.</title>
        <authorList>
            <person name="Wiegand S."/>
            <person name="Jogler M."/>
            <person name="Boedeker C."/>
            <person name="Pinto D."/>
            <person name="Vollmers J."/>
            <person name="Rivas-Marin E."/>
            <person name="Kohn T."/>
            <person name="Peeters S.H."/>
            <person name="Heuer A."/>
            <person name="Rast P."/>
            <person name="Oberbeckmann S."/>
            <person name="Bunk B."/>
            <person name="Jeske O."/>
            <person name="Meyerdierks A."/>
            <person name="Storesund J.E."/>
            <person name="Kallscheuer N."/>
            <person name="Luecker S."/>
            <person name="Lage O.M."/>
            <person name="Pohl T."/>
            <person name="Merkel B.J."/>
            <person name="Hornburger P."/>
            <person name="Mueller R.-W."/>
            <person name="Bruemmer F."/>
            <person name="Labrenz M."/>
            <person name="Spormann A.M."/>
            <person name="Op Den Camp H."/>
            <person name="Overmann J."/>
            <person name="Amann R."/>
            <person name="Jetten M.S.M."/>
            <person name="Mascher T."/>
            <person name="Medema M.H."/>
            <person name="Devos D.P."/>
            <person name="Kaster A.-K."/>
            <person name="Ovreas L."/>
            <person name="Rohde M."/>
            <person name="Galperin M.Y."/>
            <person name="Jogler C."/>
        </authorList>
    </citation>
    <scope>NUCLEOTIDE SEQUENCE [LARGE SCALE GENOMIC DNA]</scope>
    <source>
        <strain evidence="3 4">KOR42</strain>
    </source>
</reference>
<gene>
    <name evidence="3" type="ORF">KOR42_01280</name>
</gene>
<protein>
    <recommendedName>
        <fullName evidence="2">3-keto-alpha-glucoside-1,2-lyase/3-keto-2-hydroxy-glucal hydratase domain-containing protein</fullName>
    </recommendedName>
</protein>
<evidence type="ECO:0000313" key="4">
    <source>
        <dbReference type="Proteomes" id="UP000317243"/>
    </source>
</evidence>
<feature type="domain" description="3-keto-alpha-glucoside-1,2-lyase/3-keto-2-hydroxy-glucal hydratase" evidence="2">
    <location>
        <begin position="83"/>
        <end position="225"/>
    </location>
</feature>
<feature type="signal peptide" evidence="1">
    <location>
        <begin position="1"/>
        <end position="32"/>
    </location>
</feature>
<keyword evidence="1" id="KW-0732">Signal</keyword>
<dbReference type="Gene3D" id="2.60.120.560">
    <property type="entry name" value="Exo-inulinase, domain 1"/>
    <property type="match status" value="1"/>
</dbReference>
<dbReference type="InterPro" id="IPR010496">
    <property type="entry name" value="AL/BT2_dom"/>
</dbReference>
<dbReference type="GO" id="GO:0016787">
    <property type="term" value="F:hydrolase activity"/>
    <property type="evidence" value="ECO:0007669"/>
    <property type="project" value="InterPro"/>
</dbReference>
<dbReference type="Proteomes" id="UP000317243">
    <property type="component" value="Unassembled WGS sequence"/>
</dbReference>
<dbReference type="Pfam" id="PF06439">
    <property type="entry name" value="3keto-disac_hyd"/>
    <property type="match status" value="1"/>
</dbReference>
<accession>A0A5C5X3J1</accession>
<sequence precursor="true">MIDSISYRVLTRAGRFCLVTAFLGVQSLLAQATEIDGPEEAPSKVSLISSDFPGEAWKFVSGKKGAPFSETWSLATDEEANLDYIICRGQPYGYIRTKKIYSDFEFSLEWRFPKDENGNSGVLLFTTGEDRVWPTAVQVQLHQPVAGSIFPGGSAKSANEVRNVEMLARPVNQWNKCFIRCQNGTVTVTINDTAVGEVTECDPQVGAIGLQSEGSEVHFRKIWVRELKAPQEVEAIGAKAHRPRRKLKKLARQLTSLR</sequence>
<evidence type="ECO:0000256" key="1">
    <source>
        <dbReference type="SAM" id="SignalP"/>
    </source>
</evidence>
<evidence type="ECO:0000259" key="2">
    <source>
        <dbReference type="Pfam" id="PF06439"/>
    </source>
</evidence>
<keyword evidence="4" id="KW-1185">Reference proteome</keyword>
<feature type="chain" id="PRO_5022828924" description="3-keto-alpha-glucoside-1,2-lyase/3-keto-2-hydroxy-glucal hydratase domain-containing protein" evidence="1">
    <location>
        <begin position="33"/>
        <end position="258"/>
    </location>
</feature>